<name>A0A267MIZ9_9FIRM</name>
<dbReference type="EMBL" id="NIBG01000007">
    <property type="protein sequence ID" value="PAB59564.1"/>
    <property type="molecule type" value="Genomic_DNA"/>
</dbReference>
<dbReference type="AlphaFoldDB" id="A0A267MIZ9"/>
<keyword evidence="3" id="KW-1185">Reference proteome</keyword>
<dbReference type="SUPFAM" id="SSF55729">
    <property type="entry name" value="Acyl-CoA N-acyltransferases (Nat)"/>
    <property type="match status" value="1"/>
</dbReference>
<dbReference type="CDD" id="cd04301">
    <property type="entry name" value="NAT_SF"/>
    <property type="match status" value="1"/>
</dbReference>
<feature type="domain" description="N-acetyltransferase" evidence="1">
    <location>
        <begin position="27"/>
        <end position="167"/>
    </location>
</feature>
<dbReference type="InterPro" id="IPR000182">
    <property type="entry name" value="GNAT_dom"/>
</dbReference>
<evidence type="ECO:0000313" key="3">
    <source>
        <dbReference type="Proteomes" id="UP000216024"/>
    </source>
</evidence>
<dbReference type="PANTHER" id="PTHR43792:SF13">
    <property type="entry name" value="ACETYLTRANSFERASE"/>
    <property type="match status" value="1"/>
</dbReference>
<dbReference type="OrthoDB" id="7863753at2"/>
<dbReference type="Pfam" id="PF13302">
    <property type="entry name" value="Acetyltransf_3"/>
    <property type="match status" value="1"/>
</dbReference>
<dbReference type="Proteomes" id="UP000216024">
    <property type="component" value="Unassembled WGS sequence"/>
</dbReference>
<sequence length="167" mass="19802">MELNSHRLRLVPLTLKELENSLVDKELVERKAGLKSNGQLSNLMRIVYKIKINNIKKDPKNYLFYTYWQIILKEENRVVGRVGFKHIPDKDGKIEVGYGMEEEYRGKSYMTEALNTIIKWAFEQEETKSVFAVTQKHNVPSQRVLLKVGMDLYEEDEKFYKWILEKN</sequence>
<evidence type="ECO:0000313" key="2">
    <source>
        <dbReference type="EMBL" id="PAB59564.1"/>
    </source>
</evidence>
<dbReference type="Gene3D" id="3.40.630.30">
    <property type="match status" value="1"/>
</dbReference>
<organism evidence="2 3">
    <name type="scientific">Anaeromicrobium sediminis</name>
    <dbReference type="NCBI Taxonomy" id="1478221"/>
    <lineage>
        <taxon>Bacteria</taxon>
        <taxon>Bacillati</taxon>
        <taxon>Bacillota</taxon>
        <taxon>Clostridia</taxon>
        <taxon>Peptostreptococcales</taxon>
        <taxon>Thermotaleaceae</taxon>
        <taxon>Anaeromicrobium</taxon>
    </lineage>
</organism>
<evidence type="ECO:0000259" key="1">
    <source>
        <dbReference type="PROSITE" id="PS51186"/>
    </source>
</evidence>
<comment type="caution">
    <text evidence="2">The sequence shown here is derived from an EMBL/GenBank/DDBJ whole genome shotgun (WGS) entry which is preliminary data.</text>
</comment>
<dbReference type="GO" id="GO:0016747">
    <property type="term" value="F:acyltransferase activity, transferring groups other than amino-acyl groups"/>
    <property type="evidence" value="ECO:0007669"/>
    <property type="project" value="InterPro"/>
</dbReference>
<dbReference type="PROSITE" id="PS51186">
    <property type="entry name" value="GNAT"/>
    <property type="match status" value="1"/>
</dbReference>
<dbReference type="InterPro" id="IPR016181">
    <property type="entry name" value="Acyl_CoA_acyltransferase"/>
</dbReference>
<gene>
    <name evidence="2" type="ORF">CCE28_10145</name>
</gene>
<accession>A0A267MIZ9</accession>
<dbReference type="PANTHER" id="PTHR43792">
    <property type="entry name" value="GNAT FAMILY, PUTATIVE (AFU_ORTHOLOGUE AFUA_3G00765)-RELATED-RELATED"/>
    <property type="match status" value="1"/>
</dbReference>
<proteinExistence type="predicted"/>
<protein>
    <recommendedName>
        <fullName evidence="1">N-acetyltransferase domain-containing protein</fullName>
    </recommendedName>
</protein>
<reference evidence="2 3" key="1">
    <citation type="submission" date="2017-06" db="EMBL/GenBank/DDBJ databases">
        <title>Draft genome sequence of anaerobic fermentative bacterium Anaeromicrobium sediminis DY2726D isolated from West Pacific Ocean sediments.</title>
        <authorList>
            <person name="Zeng X."/>
        </authorList>
    </citation>
    <scope>NUCLEOTIDE SEQUENCE [LARGE SCALE GENOMIC DNA]</scope>
    <source>
        <strain evidence="2 3">DY2726D</strain>
    </source>
</reference>
<dbReference type="InterPro" id="IPR051531">
    <property type="entry name" value="N-acetyltransferase"/>
</dbReference>
<dbReference type="RefSeq" id="WP_095133560.1">
    <property type="nucleotide sequence ID" value="NZ_NIBG01000007.1"/>
</dbReference>